<dbReference type="GO" id="GO:0008961">
    <property type="term" value="F:phosphatidylglycerol-prolipoprotein diacylglyceryl transferase activity"/>
    <property type="evidence" value="ECO:0007669"/>
    <property type="project" value="InterPro"/>
</dbReference>
<sequence>METYLLPTLPTAIGGWPAYALFYLLGFGLAGALLVGHGWRRQYTWQPWLLLVAGTVLAFIAGTRVAAGSGADWHALLTHGHWGTGAPLGRTALGGIAAAVLALAGLRRWLGFGREAADAFALPLMLGLAVQGLGCLLVGCCYGTLLGAGPGLGICYLAGTEPWLAQVAQGALPPTAAVSLPVQAVPVYQIALCLALGAGLLAGRRTLAQRPGLTFALALGLFALGRLGLEYLRAPLGDVMGSGFWHGLKPVQWGLAAAALGLLATARHRLNPAKSAAPLQPVPNRPLPNLLLLLALLVLPPWLLPGQLTVAEALVLRALLLPVLALETWRWVRALRVAGPLPAALLGVGFGLMSQAPAPASRFSEPDKSLTISGGGLVGSNYQLYQDYTTCSTPRADITSFPGYHQRYGGGAPGVAYSQRLGAAHNRRLTVGFNGFLGSTSFDPPAGQLRLGGTRGDSAYLLNGATSRRLRNLNPYVEYTTIGQRAYGKAQQHSYLRLGLGMHLSRERAYDYATEPLLEREVRPGFLIEYGAAHLLWLHVSNYYGTDAVGNGLFRMGLGTSFGHERLTVLGGATIANSNTPNDNWFSIILFGQPSYTAPGGYFLQARWQATPSWLVEGGATSNFNDISQFTLGTRYRLPLGTR</sequence>
<keyword evidence="1" id="KW-1133">Transmembrane helix</keyword>
<comment type="caution">
    <text evidence="2">The sequence shown here is derived from an EMBL/GenBank/DDBJ whole genome shotgun (WGS) entry which is preliminary data.</text>
</comment>
<dbReference type="OrthoDB" id="4548523at2"/>
<accession>A0A558BSB1</accession>
<evidence type="ECO:0008006" key="4">
    <source>
        <dbReference type="Google" id="ProtNLM"/>
    </source>
</evidence>
<proteinExistence type="predicted"/>
<evidence type="ECO:0000256" key="1">
    <source>
        <dbReference type="SAM" id="Phobius"/>
    </source>
</evidence>
<dbReference type="GO" id="GO:0005886">
    <property type="term" value="C:plasma membrane"/>
    <property type="evidence" value="ECO:0007669"/>
    <property type="project" value="InterPro"/>
</dbReference>
<dbReference type="Pfam" id="PF01790">
    <property type="entry name" value="LGT"/>
    <property type="match status" value="1"/>
</dbReference>
<feature type="transmembrane region" description="Helical" evidence="1">
    <location>
        <begin position="87"/>
        <end position="107"/>
    </location>
</feature>
<feature type="transmembrane region" description="Helical" evidence="1">
    <location>
        <begin position="119"/>
        <end position="145"/>
    </location>
</feature>
<keyword evidence="3" id="KW-1185">Reference proteome</keyword>
<dbReference type="EMBL" id="VMRJ01000004">
    <property type="protein sequence ID" value="TVT39416.1"/>
    <property type="molecule type" value="Genomic_DNA"/>
</dbReference>
<dbReference type="AlphaFoldDB" id="A0A558BSB1"/>
<feature type="transmembrane region" description="Helical" evidence="1">
    <location>
        <begin position="287"/>
        <end position="304"/>
    </location>
</feature>
<evidence type="ECO:0000313" key="2">
    <source>
        <dbReference type="EMBL" id="TVT39416.1"/>
    </source>
</evidence>
<dbReference type="InterPro" id="IPR001640">
    <property type="entry name" value="Lgt"/>
</dbReference>
<reference evidence="2 3" key="1">
    <citation type="submission" date="2019-07" db="EMBL/GenBank/DDBJ databases">
        <title>Hymenobacter sp. straun FUR1 Genome sequencing and assembly.</title>
        <authorList>
            <person name="Chhetri G."/>
        </authorList>
    </citation>
    <scope>NUCLEOTIDE SEQUENCE [LARGE SCALE GENOMIC DNA]</scope>
    <source>
        <strain evidence="2 3">Fur1</strain>
    </source>
</reference>
<feature type="transmembrane region" description="Helical" evidence="1">
    <location>
        <begin position="244"/>
        <end position="266"/>
    </location>
</feature>
<dbReference type="Proteomes" id="UP000317624">
    <property type="component" value="Unassembled WGS sequence"/>
</dbReference>
<organism evidence="2 3">
    <name type="scientific">Hymenobacter setariae</name>
    <dbReference type="NCBI Taxonomy" id="2594794"/>
    <lineage>
        <taxon>Bacteria</taxon>
        <taxon>Pseudomonadati</taxon>
        <taxon>Bacteroidota</taxon>
        <taxon>Cytophagia</taxon>
        <taxon>Cytophagales</taxon>
        <taxon>Hymenobacteraceae</taxon>
        <taxon>Hymenobacter</taxon>
    </lineage>
</organism>
<keyword evidence="1" id="KW-0472">Membrane</keyword>
<name>A0A558BSB1_9BACT</name>
<feature type="transmembrane region" description="Helical" evidence="1">
    <location>
        <begin position="180"/>
        <end position="201"/>
    </location>
</feature>
<dbReference type="GO" id="GO:0042158">
    <property type="term" value="P:lipoprotein biosynthetic process"/>
    <property type="evidence" value="ECO:0007669"/>
    <property type="project" value="InterPro"/>
</dbReference>
<protein>
    <recommendedName>
        <fullName evidence="4">Prolipoprotein diacylglyceryl transferase</fullName>
    </recommendedName>
</protein>
<evidence type="ECO:0000313" key="3">
    <source>
        <dbReference type="Proteomes" id="UP000317624"/>
    </source>
</evidence>
<feature type="transmembrane region" description="Helical" evidence="1">
    <location>
        <begin position="48"/>
        <end position="67"/>
    </location>
</feature>
<feature type="transmembrane region" description="Helical" evidence="1">
    <location>
        <begin position="213"/>
        <end position="232"/>
    </location>
</feature>
<dbReference type="RefSeq" id="WP_144850254.1">
    <property type="nucleotide sequence ID" value="NZ_VMRJ01000004.1"/>
</dbReference>
<gene>
    <name evidence="2" type="ORF">FNT36_17345</name>
</gene>
<feature type="transmembrane region" description="Helical" evidence="1">
    <location>
        <begin position="16"/>
        <end position="36"/>
    </location>
</feature>
<keyword evidence="1" id="KW-0812">Transmembrane</keyword>